<keyword evidence="4" id="KW-0472">Membrane</keyword>
<sequence length="1075" mass="119428">MAENSQSQPEQSVSGQNKTSPDTPPCRKRLQHDAYTIGWLCALPKEQTAARAMLDEEHEPLPTPRNDHNAYTCGSIRGHNVVIACLPNMGTNSAATVATSMINTFQSIRFGLMVGIGGGIPSKVSLGDVVVSQPVADYHGVIQWDMGKLERDGQFVHKGSLNRPPNALLNASNHLKSNHAMYGSKMNDYLDEMERKFPRLVPKYTRCEALQDPLLVSERFRTPREVYFLSWLWQAIIAIIAYLLGSWAIDPVNEENVRVSEKAEGARAPREARVHYGLIASGNKVIKDAQSRDLLDKKYGGHLLCVEMEAAGLMNDFPCIVIRGICDYADSGKEKTWQEYAAAVAAAYAKELLGCVQPRVVDAEDPAKVILEKDSIRSDLHTDEIKRWLCPPDPSSNASHARTLRHKGTGAWLLESPVFQEWHSGSRRQLWLHGLAGCGKSVLSTTVLDHLANGNDDLILSFFFDFNDVAKQTLEGMLRSLAFQLYRRGVDSANHLDALFQAHRNGSDQPTTKVLWSVIFKMLVAQRKVSIVLDALDESKTRDTVLGWIKDMVSRPELVHVQLLLTGRPESEFLRDIPPLIGKQNCLALDKQAINSDIRSWVIAQLSQRRDFTEKPLSQNLLEEIRKKLATAPTGYSLARCRHEAAMEEALESLPLNLNETYERIFESIPTELKIDAIRLLQFLVHSKRPLTLAEVKEVIATQIENESRGFDMKRRLFCETDILAYCPSLVTVIHANDKELHLAHFSVKEYLLRHDQFQITTASISITRTCLTYLTDIDGSEREIKRYFPMARYAAEHWTYHAALTRADEEIMGITVRFLEKEETFQRWARLYQADRSWDDSPGPPRGSRLYYASFSGLMAPARDFIDKGADINAQGGEYGNALQAASSEGHQEIVKLLLDKGADINAQGGEYGNALQAASAEGHQEIVKLLLDKGADIDAQGGRYGNALYGASAEGHQEVVKLLLDKGADIDAQGGRYGNALQAASAEGHQEIVKLLLDKGADIDAQGGRYGNALQAASAEGHQEIVKLLLDKGAYIDAQGGRYGNTLQVASLRGDREIVRLLQRRGAVTSSSQ</sequence>
<proteinExistence type="predicted"/>
<feature type="compositionally biased region" description="Polar residues" evidence="3">
    <location>
        <begin position="1"/>
        <end position="21"/>
    </location>
</feature>
<keyword evidence="4" id="KW-0812">Transmembrane</keyword>
<reference evidence="6" key="2">
    <citation type="journal article" date="2023" name="IMA Fungus">
        <title>Comparative genomic study of the Penicillium genus elucidates a diverse pangenome and 15 lateral gene transfer events.</title>
        <authorList>
            <person name="Petersen C."/>
            <person name="Sorensen T."/>
            <person name="Nielsen M.R."/>
            <person name="Sondergaard T.E."/>
            <person name="Sorensen J.L."/>
            <person name="Fitzpatrick D.A."/>
            <person name="Frisvad J.C."/>
            <person name="Nielsen K.L."/>
        </authorList>
    </citation>
    <scope>NUCLEOTIDE SEQUENCE</scope>
    <source>
        <strain evidence="6">IBT 21472</strain>
    </source>
</reference>
<dbReference type="Gene3D" id="3.40.50.300">
    <property type="entry name" value="P-loop containing nucleotide triphosphate hydrolases"/>
    <property type="match status" value="1"/>
</dbReference>
<feature type="repeat" description="ANK" evidence="2">
    <location>
        <begin position="1011"/>
        <end position="1043"/>
    </location>
</feature>
<keyword evidence="4" id="KW-1133">Transmembrane helix</keyword>
<name>A0A9W9U250_9EURO</name>
<dbReference type="InterPro" id="IPR000845">
    <property type="entry name" value="Nucleoside_phosphorylase_d"/>
</dbReference>
<dbReference type="Proteomes" id="UP001147746">
    <property type="component" value="Unassembled WGS sequence"/>
</dbReference>
<keyword evidence="1" id="KW-0677">Repeat</keyword>
<dbReference type="GO" id="GO:0003824">
    <property type="term" value="F:catalytic activity"/>
    <property type="evidence" value="ECO:0007669"/>
    <property type="project" value="InterPro"/>
</dbReference>
<dbReference type="GO" id="GO:0009116">
    <property type="term" value="P:nucleoside metabolic process"/>
    <property type="evidence" value="ECO:0007669"/>
    <property type="project" value="InterPro"/>
</dbReference>
<dbReference type="SMART" id="SM00248">
    <property type="entry name" value="ANK"/>
    <property type="match status" value="7"/>
</dbReference>
<dbReference type="InterPro" id="IPR053137">
    <property type="entry name" value="NLR-like"/>
</dbReference>
<feature type="repeat" description="ANK" evidence="2">
    <location>
        <begin position="912"/>
        <end position="944"/>
    </location>
</feature>
<dbReference type="Pfam" id="PF24883">
    <property type="entry name" value="NPHP3_N"/>
    <property type="match status" value="1"/>
</dbReference>
<dbReference type="InterPro" id="IPR027417">
    <property type="entry name" value="P-loop_NTPase"/>
</dbReference>
<dbReference type="AlphaFoldDB" id="A0A9W9U250"/>
<dbReference type="EMBL" id="JAPZBO010000009">
    <property type="protein sequence ID" value="KAJ5302850.1"/>
    <property type="molecule type" value="Genomic_DNA"/>
</dbReference>
<evidence type="ECO:0000313" key="6">
    <source>
        <dbReference type="EMBL" id="KAJ5302850.1"/>
    </source>
</evidence>
<dbReference type="InterPro" id="IPR054471">
    <property type="entry name" value="GPIID_WHD"/>
</dbReference>
<evidence type="ECO:0000256" key="2">
    <source>
        <dbReference type="PROSITE-ProRule" id="PRU00023"/>
    </source>
</evidence>
<dbReference type="PANTHER" id="PTHR46082">
    <property type="entry name" value="ATP/GTP-BINDING PROTEIN-RELATED"/>
    <property type="match status" value="1"/>
</dbReference>
<dbReference type="PROSITE" id="PS50297">
    <property type="entry name" value="ANK_REP_REGION"/>
    <property type="match status" value="5"/>
</dbReference>
<feature type="repeat" description="ANK" evidence="2">
    <location>
        <begin position="879"/>
        <end position="911"/>
    </location>
</feature>
<comment type="caution">
    <text evidence="6">The sequence shown here is derived from an EMBL/GenBank/DDBJ whole genome shotgun (WGS) entry which is preliminary data.</text>
</comment>
<gene>
    <name evidence="6" type="ORF">N7476_009649</name>
</gene>
<dbReference type="Pfam" id="PF00023">
    <property type="entry name" value="Ank"/>
    <property type="match status" value="1"/>
</dbReference>
<evidence type="ECO:0000256" key="1">
    <source>
        <dbReference type="ARBA" id="ARBA00022737"/>
    </source>
</evidence>
<evidence type="ECO:0000259" key="5">
    <source>
        <dbReference type="PROSITE" id="PS50837"/>
    </source>
</evidence>
<reference evidence="6" key="1">
    <citation type="submission" date="2022-12" db="EMBL/GenBank/DDBJ databases">
        <authorList>
            <person name="Petersen C."/>
        </authorList>
    </citation>
    <scope>NUCLEOTIDE SEQUENCE</scope>
    <source>
        <strain evidence="6">IBT 21472</strain>
    </source>
</reference>
<dbReference type="SUPFAM" id="SSF53167">
    <property type="entry name" value="Purine and uridine phosphorylases"/>
    <property type="match status" value="1"/>
</dbReference>
<dbReference type="Pfam" id="PF01048">
    <property type="entry name" value="PNP_UDP_1"/>
    <property type="match status" value="1"/>
</dbReference>
<keyword evidence="2" id="KW-0040">ANK repeat</keyword>
<dbReference type="SUPFAM" id="SSF48403">
    <property type="entry name" value="Ankyrin repeat"/>
    <property type="match status" value="1"/>
</dbReference>
<dbReference type="InterPro" id="IPR036770">
    <property type="entry name" value="Ankyrin_rpt-contain_sf"/>
</dbReference>
<dbReference type="InterPro" id="IPR007111">
    <property type="entry name" value="NACHT_NTPase"/>
</dbReference>
<dbReference type="PROSITE" id="PS50837">
    <property type="entry name" value="NACHT"/>
    <property type="match status" value="1"/>
</dbReference>
<feature type="repeat" description="ANK" evidence="2">
    <location>
        <begin position="978"/>
        <end position="1010"/>
    </location>
</feature>
<organism evidence="6 7">
    <name type="scientific">Penicillium atrosanguineum</name>
    <dbReference type="NCBI Taxonomy" id="1132637"/>
    <lineage>
        <taxon>Eukaryota</taxon>
        <taxon>Fungi</taxon>
        <taxon>Dikarya</taxon>
        <taxon>Ascomycota</taxon>
        <taxon>Pezizomycotina</taxon>
        <taxon>Eurotiomycetes</taxon>
        <taxon>Eurotiomycetidae</taxon>
        <taxon>Eurotiales</taxon>
        <taxon>Aspergillaceae</taxon>
        <taxon>Penicillium</taxon>
    </lineage>
</organism>
<feature type="repeat" description="ANK" evidence="2">
    <location>
        <begin position="945"/>
        <end position="977"/>
    </location>
</feature>
<dbReference type="Gene3D" id="3.40.50.1580">
    <property type="entry name" value="Nucleoside phosphorylase domain"/>
    <property type="match status" value="1"/>
</dbReference>
<dbReference type="Pfam" id="PF22939">
    <property type="entry name" value="WHD_GPIID"/>
    <property type="match status" value="1"/>
</dbReference>
<dbReference type="SUPFAM" id="SSF52540">
    <property type="entry name" value="P-loop containing nucleoside triphosphate hydrolases"/>
    <property type="match status" value="1"/>
</dbReference>
<dbReference type="Pfam" id="PF12796">
    <property type="entry name" value="Ank_2"/>
    <property type="match status" value="2"/>
</dbReference>
<feature type="region of interest" description="Disordered" evidence="3">
    <location>
        <begin position="1"/>
        <end position="28"/>
    </location>
</feature>
<dbReference type="InterPro" id="IPR035994">
    <property type="entry name" value="Nucleoside_phosphorylase_sf"/>
</dbReference>
<dbReference type="Gene3D" id="1.25.40.20">
    <property type="entry name" value="Ankyrin repeat-containing domain"/>
    <property type="match status" value="1"/>
</dbReference>
<accession>A0A9W9U250</accession>
<feature type="transmembrane region" description="Helical" evidence="4">
    <location>
        <begin position="226"/>
        <end position="249"/>
    </location>
</feature>
<dbReference type="PANTHER" id="PTHR46082:SF11">
    <property type="entry name" value="AAA+ ATPASE DOMAIN-CONTAINING PROTEIN-RELATED"/>
    <property type="match status" value="1"/>
</dbReference>
<dbReference type="InterPro" id="IPR056884">
    <property type="entry name" value="NPHP3-like_N"/>
</dbReference>
<evidence type="ECO:0000256" key="4">
    <source>
        <dbReference type="SAM" id="Phobius"/>
    </source>
</evidence>
<keyword evidence="7" id="KW-1185">Reference proteome</keyword>
<protein>
    <submittedName>
        <fullName evidence="6">NACHT nucleoside triphosphatase</fullName>
    </submittedName>
</protein>
<dbReference type="InterPro" id="IPR002110">
    <property type="entry name" value="Ankyrin_rpt"/>
</dbReference>
<evidence type="ECO:0000256" key="3">
    <source>
        <dbReference type="SAM" id="MobiDB-lite"/>
    </source>
</evidence>
<feature type="domain" description="NACHT" evidence="5">
    <location>
        <begin position="428"/>
        <end position="571"/>
    </location>
</feature>
<evidence type="ECO:0000313" key="7">
    <source>
        <dbReference type="Proteomes" id="UP001147746"/>
    </source>
</evidence>
<dbReference type="PROSITE" id="PS50088">
    <property type="entry name" value="ANK_REPEAT"/>
    <property type="match status" value="5"/>
</dbReference>